<protein>
    <submittedName>
        <fullName evidence="7">LacI family transcriptional regulator</fullName>
    </submittedName>
</protein>
<keyword evidence="4" id="KW-0804">Transcription</keyword>
<evidence type="ECO:0000313" key="8">
    <source>
        <dbReference type="Proteomes" id="UP000314011"/>
    </source>
</evidence>
<dbReference type="AlphaFoldDB" id="A0A5C5GF26"/>
<dbReference type="InterPro" id="IPR010982">
    <property type="entry name" value="Lambda_DNA-bd_dom_sf"/>
</dbReference>
<dbReference type="Gene3D" id="1.10.260.40">
    <property type="entry name" value="lambda repressor-like DNA-binding domains"/>
    <property type="match status" value="1"/>
</dbReference>
<dbReference type="Proteomes" id="UP000314011">
    <property type="component" value="Unassembled WGS sequence"/>
</dbReference>
<accession>A0A5C5GF26</accession>
<dbReference type="PANTHER" id="PTHR30146">
    <property type="entry name" value="LACI-RELATED TRANSCRIPTIONAL REPRESSOR"/>
    <property type="match status" value="1"/>
</dbReference>
<name>A0A5C5GF26_9RHOB</name>
<dbReference type="InterPro" id="IPR046335">
    <property type="entry name" value="LacI/GalR-like_sensor"/>
</dbReference>
<dbReference type="PROSITE" id="PS50932">
    <property type="entry name" value="HTH_LACI_2"/>
    <property type="match status" value="1"/>
</dbReference>
<dbReference type="GO" id="GO:0000976">
    <property type="term" value="F:transcription cis-regulatory region binding"/>
    <property type="evidence" value="ECO:0007669"/>
    <property type="project" value="TreeGrafter"/>
</dbReference>
<evidence type="ECO:0000313" key="7">
    <source>
        <dbReference type="EMBL" id="TNY33355.1"/>
    </source>
</evidence>
<keyword evidence="8" id="KW-1185">Reference proteome</keyword>
<dbReference type="InterPro" id="IPR000843">
    <property type="entry name" value="HTH_LacI"/>
</dbReference>
<evidence type="ECO:0000256" key="1">
    <source>
        <dbReference type="ARBA" id="ARBA00022491"/>
    </source>
</evidence>
<dbReference type="CDD" id="cd06267">
    <property type="entry name" value="PBP1_LacI_sugar_binding-like"/>
    <property type="match status" value="1"/>
</dbReference>
<dbReference type="PANTHER" id="PTHR30146:SF148">
    <property type="entry name" value="HTH-TYPE TRANSCRIPTIONAL REPRESSOR PURR-RELATED"/>
    <property type="match status" value="1"/>
</dbReference>
<feature type="domain" description="HTH lacI-type" evidence="6">
    <location>
        <begin position="32"/>
        <end position="86"/>
    </location>
</feature>
<comment type="caution">
    <text evidence="7">The sequence shown here is derived from an EMBL/GenBank/DDBJ whole genome shotgun (WGS) entry which is preliminary data.</text>
</comment>
<dbReference type="SUPFAM" id="SSF47413">
    <property type="entry name" value="lambda repressor-like DNA-binding domains"/>
    <property type="match status" value="1"/>
</dbReference>
<evidence type="ECO:0000256" key="4">
    <source>
        <dbReference type="ARBA" id="ARBA00023163"/>
    </source>
</evidence>
<organism evidence="7 8">
    <name type="scientific">Pelagovum pacificum</name>
    <dbReference type="NCBI Taxonomy" id="2588711"/>
    <lineage>
        <taxon>Bacteria</taxon>
        <taxon>Pseudomonadati</taxon>
        <taxon>Pseudomonadota</taxon>
        <taxon>Alphaproteobacteria</taxon>
        <taxon>Rhodobacterales</taxon>
        <taxon>Paracoccaceae</taxon>
        <taxon>Pelagovum</taxon>
    </lineage>
</organism>
<dbReference type="Pfam" id="PF00356">
    <property type="entry name" value="LacI"/>
    <property type="match status" value="1"/>
</dbReference>
<dbReference type="SMART" id="SM00354">
    <property type="entry name" value="HTH_LACI"/>
    <property type="match status" value="1"/>
</dbReference>
<reference evidence="7 8" key="1">
    <citation type="submission" date="2019-06" db="EMBL/GenBank/DDBJ databases">
        <title>Genome of new Rhodobacteraceae sp. SM1903.</title>
        <authorList>
            <person name="Ren X."/>
        </authorList>
    </citation>
    <scope>NUCLEOTIDE SEQUENCE [LARGE SCALE GENOMIC DNA]</scope>
    <source>
        <strain evidence="7 8">SM1903</strain>
    </source>
</reference>
<feature type="compositionally biased region" description="Basic and acidic residues" evidence="5">
    <location>
        <begin position="7"/>
        <end position="21"/>
    </location>
</feature>
<feature type="region of interest" description="Disordered" evidence="5">
    <location>
        <begin position="1"/>
        <end position="33"/>
    </location>
</feature>
<keyword evidence="1" id="KW-0678">Repressor</keyword>
<dbReference type="Pfam" id="PF13377">
    <property type="entry name" value="Peripla_BP_3"/>
    <property type="match status" value="1"/>
</dbReference>
<evidence type="ECO:0000259" key="6">
    <source>
        <dbReference type="PROSITE" id="PS50932"/>
    </source>
</evidence>
<dbReference type="EMBL" id="VFFF01000001">
    <property type="protein sequence ID" value="TNY33355.1"/>
    <property type="molecule type" value="Genomic_DNA"/>
</dbReference>
<dbReference type="CDD" id="cd01392">
    <property type="entry name" value="HTH_LacI"/>
    <property type="match status" value="1"/>
</dbReference>
<dbReference type="OrthoDB" id="7811243at2"/>
<dbReference type="SUPFAM" id="SSF53822">
    <property type="entry name" value="Periplasmic binding protein-like I"/>
    <property type="match status" value="1"/>
</dbReference>
<dbReference type="Gene3D" id="3.40.50.2300">
    <property type="match status" value="2"/>
</dbReference>
<evidence type="ECO:0000256" key="2">
    <source>
        <dbReference type="ARBA" id="ARBA00023015"/>
    </source>
</evidence>
<keyword evidence="2" id="KW-0805">Transcription regulation</keyword>
<evidence type="ECO:0000256" key="5">
    <source>
        <dbReference type="SAM" id="MobiDB-lite"/>
    </source>
</evidence>
<keyword evidence="3" id="KW-0238">DNA-binding</keyword>
<evidence type="ECO:0000256" key="3">
    <source>
        <dbReference type="ARBA" id="ARBA00023125"/>
    </source>
</evidence>
<proteinExistence type="predicted"/>
<dbReference type="InterPro" id="IPR028082">
    <property type="entry name" value="Peripla_BP_I"/>
</dbReference>
<sequence>MRSGAPCERRSGHLDGEETKRRPGPAGAGGPIRLSDIAARTGFSKNTVSLAMRGNPRIPEKTRDYIRGVAEDMDYVPNHVARALTSRRTRTIGVVLSDISNPVLTETSKVIESQLRAKGYSMLFASSSDSVAAEVEAIRMFRTRQLDGALVYPTRPQRNWPHAEEMRRAGFPIVLVTPGGEGGADLVAADEFAGARMAAIHLVEEGYRRIGVVDGDGQDGNADKLNGVRAGLRDAGLSFDEALRATPETHSPAGGFSAMERLMTGPERPDAVFLASDYLAIGAQHWCHLNGLRIPSDVALVGFDNIALSEFMPTPLTSVDFDIGHIAELAIGRLMTLIDAPGLKPPPTVTLVAPRLIVRDSSRRQRSMN</sequence>
<gene>
    <name evidence="7" type="ORF">FHY64_08805</name>
</gene>
<dbReference type="GO" id="GO:0003700">
    <property type="term" value="F:DNA-binding transcription factor activity"/>
    <property type="evidence" value="ECO:0007669"/>
    <property type="project" value="TreeGrafter"/>
</dbReference>